<evidence type="ECO:0000313" key="3">
    <source>
        <dbReference type="Proteomes" id="UP001217838"/>
    </source>
</evidence>
<gene>
    <name evidence="2" type="ORF">POL58_33335</name>
</gene>
<keyword evidence="1" id="KW-1133">Transmembrane helix</keyword>
<evidence type="ECO:0000313" key="2">
    <source>
        <dbReference type="EMBL" id="MDC0672683.1"/>
    </source>
</evidence>
<sequence>MPAASRPKHRAHDRMLRAIAVFKFFKAVLLVTVGLGAFELLRPDVAERAHAWVAALSLRSERVAAQDLLGRLDGVGSAHLEALGAGSFVYATVFAVEGVGLWRARRWAEYITVVTTLSFVPLEAHHLLRHPSPSGVSALTLNLAVVVYLLARLRRRGVSE</sequence>
<evidence type="ECO:0000256" key="1">
    <source>
        <dbReference type="SAM" id="Phobius"/>
    </source>
</evidence>
<feature type="transmembrane region" description="Helical" evidence="1">
    <location>
        <begin position="82"/>
        <end position="102"/>
    </location>
</feature>
<name>A0ABT5BGY1_9BACT</name>
<keyword evidence="1" id="KW-0472">Membrane</keyword>
<reference evidence="2 3" key="1">
    <citation type="submission" date="2022-11" db="EMBL/GenBank/DDBJ databases">
        <title>Minimal conservation of predation-associated metabolite biosynthetic gene clusters underscores biosynthetic potential of Myxococcota including descriptions for ten novel species: Archangium lansinium sp. nov., Myxococcus landrumus sp. nov., Nannocystis bai.</title>
        <authorList>
            <person name="Ahearne A."/>
            <person name="Stevens C."/>
            <person name="Dowd S."/>
        </authorList>
    </citation>
    <scope>NUCLEOTIDE SEQUENCE [LARGE SCALE GENOMIC DNA]</scope>
    <source>
        <strain evidence="2 3">NCELM</strain>
    </source>
</reference>
<comment type="caution">
    <text evidence="2">The sequence shown here is derived from an EMBL/GenBank/DDBJ whole genome shotgun (WGS) entry which is preliminary data.</text>
</comment>
<dbReference type="Proteomes" id="UP001217838">
    <property type="component" value="Unassembled WGS sequence"/>
</dbReference>
<dbReference type="RefSeq" id="WP_272004642.1">
    <property type="nucleotide sequence ID" value="NZ_JAQNDN010000019.1"/>
</dbReference>
<dbReference type="EMBL" id="JAQNDN010000019">
    <property type="protein sequence ID" value="MDC0672683.1"/>
    <property type="molecule type" value="Genomic_DNA"/>
</dbReference>
<keyword evidence="1" id="KW-0812">Transmembrane</keyword>
<feature type="transmembrane region" description="Helical" evidence="1">
    <location>
        <begin position="20"/>
        <end position="38"/>
    </location>
</feature>
<proteinExistence type="predicted"/>
<keyword evidence="3" id="KW-1185">Reference proteome</keyword>
<dbReference type="InterPro" id="IPR021125">
    <property type="entry name" value="DUF2127"/>
</dbReference>
<organism evidence="2 3">
    <name type="scientific">Nannocystis radixulma</name>
    <dbReference type="NCBI Taxonomy" id="2995305"/>
    <lineage>
        <taxon>Bacteria</taxon>
        <taxon>Pseudomonadati</taxon>
        <taxon>Myxococcota</taxon>
        <taxon>Polyangia</taxon>
        <taxon>Nannocystales</taxon>
        <taxon>Nannocystaceae</taxon>
        <taxon>Nannocystis</taxon>
    </lineage>
</organism>
<accession>A0ABT5BGY1</accession>
<protein>
    <submittedName>
        <fullName evidence="2">DUF2127 domain-containing protein</fullName>
    </submittedName>
</protein>
<dbReference type="Pfam" id="PF09900">
    <property type="entry name" value="DUF2127"/>
    <property type="match status" value="1"/>
</dbReference>